<protein>
    <submittedName>
        <fullName evidence="1">Uncharacterized protein</fullName>
    </submittedName>
</protein>
<dbReference type="HOGENOM" id="CLU_3270802_0_0_6"/>
<organism evidence="1 2">
    <name type="scientific">Gynuella sunshinyii YC6258</name>
    <dbReference type="NCBI Taxonomy" id="1445510"/>
    <lineage>
        <taxon>Bacteria</taxon>
        <taxon>Pseudomonadati</taxon>
        <taxon>Pseudomonadota</taxon>
        <taxon>Gammaproteobacteria</taxon>
        <taxon>Oceanospirillales</taxon>
        <taxon>Saccharospirillaceae</taxon>
        <taxon>Gynuella</taxon>
    </lineage>
</organism>
<evidence type="ECO:0000313" key="1">
    <source>
        <dbReference type="EMBL" id="AJQ96697.1"/>
    </source>
</evidence>
<gene>
    <name evidence="1" type="ORF">YC6258_04665</name>
</gene>
<dbReference type="AlphaFoldDB" id="A0A0C5VQ20"/>
<reference evidence="1 2" key="1">
    <citation type="submission" date="2014-01" db="EMBL/GenBank/DDBJ databases">
        <title>Full genme sequencing of cellulolytic bacterium Gynuella sunshinyii YC6258T gen. nov., sp. nov.</title>
        <authorList>
            <person name="Khan H."/>
            <person name="Chung E.J."/>
            <person name="Chung Y.R."/>
        </authorList>
    </citation>
    <scope>NUCLEOTIDE SEQUENCE [LARGE SCALE GENOMIC DNA]</scope>
    <source>
        <strain evidence="1 2">YC6258</strain>
    </source>
</reference>
<name>A0A0C5VQ20_9GAMM</name>
<dbReference type="EMBL" id="CP007142">
    <property type="protein sequence ID" value="AJQ96697.1"/>
    <property type="molecule type" value="Genomic_DNA"/>
</dbReference>
<keyword evidence="2" id="KW-1185">Reference proteome</keyword>
<dbReference type="KEGG" id="gsn:YC6258_04665"/>
<evidence type="ECO:0000313" key="2">
    <source>
        <dbReference type="Proteomes" id="UP000032266"/>
    </source>
</evidence>
<accession>A0A0C5VQ20</accession>
<dbReference type="Proteomes" id="UP000032266">
    <property type="component" value="Chromosome"/>
</dbReference>
<sequence>MDDSPGSVHFKKLNISFYFFKCGYKTGNKRLKITLCPGSND</sequence>
<proteinExistence type="predicted"/>